<sequence length="112" mass="12680">MALFTSLSIPYGTVELSQANGPNFKVNGHRVKHYFGGNVPHLDCPDWEDFSVLSFIKRLCHDISLGRQGLGSGYQQQDRNQAKMTKLSMEWQKTVQNLGQSQKCHSQSHTEE</sequence>
<name>A0ABQ5BGI6_9ASTR</name>
<gene>
    <name evidence="1" type="ORF">Tco_0859660</name>
</gene>
<dbReference type="EMBL" id="BQNB010013162">
    <property type="protein sequence ID" value="GJT12618.1"/>
    <property type="molecule type" value="Genomic_DNA"/>
</dbReference>
<protein>
    <submittedName>
        <fullName evidence="1">Uncharacterized protein</fullName>
    </submittedName>
</protein>
<keyword evidence="2" id="KW-1185">Reference proteome</keyword>
<accession>A0ABQ5BGI6</accession>
<organism evidence="1 2">
    <name type="scientific">Tanacetum coccineum</name>
    <dbReference type="NCBI Taxonomy" id="301880"/>
    <lineage>
        <taxon>Eukaryota</taxon>
        <taxon>Viridiplantae</taxon>
        <taxon>Streptophyta</taxon>
        <taxon>Embryophyta</taxon>
        <taxon>Tracheophyta</taxon>
        <taxon>Spermatophyta</taxon>
        <taxon>Magnoliopsida</taxon>
        <taxon>eudicotyledons</taxon>
        <taxon>Gunneridae</taxon>
        <taxon>Pentapetalae</taxon>
        <taxon>asterids</taxon>
        <taxon>campanulids</taxon>
        <taxon>Asterales</taxon>
        <taxon>Asteraceae</taxon>
        <taxon>Asteroideae</taxon>
        <taxon>Anthemideae</taxon>
        <taxon>Anthemidinae</taxon>
        <taxon>Tanacetum</taxon>
    </lineage>
</organism>
<evidence type="ECO:0000313" key="2">
    <source>
        <dbReference type="Proteomes" id="UP001151760"/>
    </source>
</evidence>
<reference evidence="1" key="2">
    <citation type="submission" date="2022-01" db="EMBL/GenBank/DDBJ databases">
        <authorList>
            <person name="Yamashiro T."/>
            <person name="Shiraishi A."/>
            <person name="Satake H."/>
            <person name="Nakayama K."/>
        </authorList>
    </citation>
    <scope>NUCLEOTIDE SEQUENCE</scope>
</reference>
<reference evidence="1" key="1">
    <citation type="journal article" date="2022" name="Int. J. Mol. Sci.">
        <title>Draft Genome of Tanacetum Coccineum: Genomic Comparison of Closely Related Tanacetum-Family Plants.</title>
        <authorList>
            <person name="Yamashiro T."/>
            <person name="Shiraishi A."/>
            <person name="Nakayama K."/>
            <person name="Satake H."/>
        </authorList>
    </citation>
    <scope>NUCLEOTIDE SEQUENCE</scope>
</reference>
<evidence type="ECO:0000313" key="1">
    <source>
        <dbReference type="EMBL" id="GJT12618.1"/>
    </source>
</evidence>
<comment type="caution">
    <text evidence="1">The sequence shown here is derived from an EMBL/GenBank/DDBJ whole genome shotgun (WGS) entry which is preliminary data.</text>
</comment>
<proteinExistence type="predicted"/>
<dbReference type="Proteomes" id="UP001151760">
    <property type="component" value="Unassembled WGS sequence"/>
</dbReference>